<evidence type="ECO:0000313" key="1">
    <source>
        <dbReference type="EMBL" id="GLQ23682.1"/>
    </source>
</evidence>
<reference evidence="1" key="1">
    <citation type="journal article" date="2014" name="Int. J. Syst. Evol. Microbiol.">
        <title>Complete genome of a new Firmicutes species belonging to the dominant human colonic microbiota ('Ruminococcus bicirculans') reveals two chromosomes and a selective capacity to utilize plant glucans.</title>
        <authorList>
            <consortium name="NISC Comparative Sequencing Program"/>
            <person name="Wegmann U."/>
            <person name="Louis P."/>
            <person name="Goesmann A."/>
            <person name="Henrissat B."/>
            <person name="Duncan S.H."/>
            <person name="Flint H.J."/>
        </authorList>
    </citation>
    <scope>NUCLEOTIDE SEQUENCE</scope>
    <source>
        <strain evidence="1">NBRC 108219</strain>
    </source>
</reference>
<evidence type="ECO:0000313" key="2">
    <source>
        <dbReference type="Proteomes" id="UP001161391"/>
    </source>
</evidence>
<proteinExistence type="predicted"/>
<name>A0ABQ5V9F8_9PROT</name>
<reference evidence="1" key="2">
    <citation type="submission" date="2023-01" db="EMBL/GenBank/DDBJ databases">
        <title>Draft genome sequence of Algimonas ampicilliniresistens strain NBRC 108219.</title>
        <authorList>
            <person name="Sun Q."/>
            <person name="Mori K."/>
        </authorList>
    </citation>
    <scope>NUCLEOTIDE SEQUENCE</scope>
    <source>
        <strain evidence="1">NBRC 108219</strain>
    </source>
</reference>
<dbReference type="Proteomes" id="UP001161391">
    <property type="component" value="Unassembled WGS sequence"/>
</dbReference>
<accession>A0ABQ5V9F8</accession>
<sequence length="215" mass="24412">MEPARKHKRKADDKADQDIEKVRLNGEVEITSLKLKIAEGNKAADIVLSTIQSETIKQTTEEALIKNDSSVPDGPVNDEMSRVEGYDWLQENSYDDYQFAMSEAHYHSKLLLIISHDPNSGSSVQIEDAANSFFRFQNTRKLVQENLIIYLTDLSKKESDRSLFKMDQVVGPEYALFDFDGEFISRGRLYVSSPGDPVSIDGLEQVEHMLSYRAK</sequence>
<gene>
    <name evidence="1" type="ORF">GCM10007853_15560</name>
</gene>
<comment type="caution">
    <text evidence="1">The sequence shown here is derived from an EMBL/GenBank/DDBJ whole genome shotgun (WGS) entry which is preliminary data.</text>
</comment>
<organism evidence="1 2">
    <name type="scientific">Algimonas ampicilliniresistens</name>
    <dbReference type="NCBI Taxonomy" id="1298735"/>
    <lineage>
        <taxon>Bacteria</taxon>
        <taxon>Pseudomonadati</taxon>
        <taxon>Pseudomonadota</taxon>
        <taxon>Alphaproteobacteria</taxon>
        <taxon>Maricaulales</taxon>
        <taxon>Robiginitomaculaceae</taxon>
        <taxon>Algimonas</taxon>
    </lineage>
</organism>
<dbReference type="EMBL" id="BSNK01000001">
    <property type="protein sequence ID" value="GLQ23682.1"/>
    <property type="molecule type" value="Genomic_DNA"/>
</dbReference>
<protein>
    <submittedName>
        <fullName evidence="1">Uncharacterized protein</fullName>
    </submittedName>
</protein>
<keyword evidence="2" id="KW-1185">Reference proteome</keyword>